<reference evidence="6" key="2">
    <citation type="submission" date="2014-02" db="EMBL/GenBank/DDBJ databases">
        <title>Complete DNA sequence of /Kuraishia capsulata/ illustrates novel genomic features among budding yeasts (/Saccharomycotina/).</title>
        <authorList>
            <person name="Morales L."/>
            <person name="Noel B."/>
            <person name="Porcel B."/>
            <person name="Marcet-Houben M."/>
            <person name="Hullo M-F."/>
            <person name="Sacerdot C."/>
            <person name="Tekaia F."/>
            <person name="Leh-Louis V."/>
            <person name="Despons L."/>
            <person name="Khanna V."/>
            <person name="Aury J-M."/>
            <person name="Barbe V."/>
            <person name="Couloux A."/>
            <person name="Labadie K."/>
            <person name="Pelletier E."/>
            <person name="Souciet J-L."/>
            <person name="Boekhout T."/>
            <person name="Gabaldon T."/>
            <person name="Wincker P."/>
            <person name="Dujon B."/>
        </authorList>
    </citation>
    <scope>NUCLEOTIDE SEQUENCE</scope>
    <source>
        <strain evidence="6">CBS 1993</strain>
    </source>
</reference>
<reference evidence="6" key="1">
    <citation type="submission" date="2013-12" db="EMBL/GenBank/DDBJ databases">
        <authorList>
            <person name="Genoscope - CEA"/>
        </authorList>
    </citation>
    <scope>NUCLEOTIDE SEQUENCE</scope>
    <source>
        <strain evidence="6">CBS 1993</strain>
    </source>
</reference>
<dbReference type="GO" id="GO:0006897">
    <property type="term" value="P:endocytosis"/>
    <property type="evidence" value="ECO:0007669"/>
    <property type="project" value="InterPro"/>
</dbReference>
<dbReference type="GO" id="GO:0008289">
    <property type="term" value="F:lipid binding"/>
    <property type="evidence" value="ECO:0007669"/>
    <property type="project" value="TreeGrafter"/>
</dbReference>
<dbReference type="EMBL" id="HG793128">
    <property type="protein sequence ID" value="CDK27285.1"/>
    <property type="molecule type" value="Genomic_DNA"/>
</dbReference>
<dbReference type="HOGENOM" id="CLU_072096_0_0_1"/>
<evidence type="ECO:0000256" key="3">
    <source>
        <dbReference type="ARBA" id="ARBA00023212"/>
    </source>
</evidence>
<dbReference type="Pfam" id="PF03114">
    <property type="entry name" value="BAR"/>
    <property type="match status" value="1"/>
</dbReference>
<dbReference type="GeneID" id="34520669"/>
<comment type="subcellular location">
    <subcellularLocation>
        <location evidence="1">Cytoplasm</location>
        <location evidence="1">Cytoskeleton</location>
    </subcellularLocation>
</comment>
<dbReference type="AlphaFoldDB" id="W6MWE1"/>
<dbReference type="GO" id="GO:0051666">
    <property type="term" value="P:actin cortical patch localization"/>
    <property type="evidence" value="ECO:0007669"/>
    <property type="project" value="InterPro"/>
</dbReference>
<dbReference type="PANTHER" id="PTHR47174">
    <property type="entry name" value="BRIDGING INTEGRATOR 3"/>
    <property type="match status" value="1"/>
</dbReference>
<dbReference type="GO" id="GO:0030479">
    <property type="term" value="C:actin cortical patch"/>
    <property type="evidence" value="ECO:0007669"/>
    <property type="project" value="TreeGrafter"/>
</dbReference>
<evidence type="ECO:0000259" key="5">
    <source>
        <dbReference type="PROSITE" id="PS51021"/>
    </source>
</evidence>
<feature type="coiled-coil region" evidence="4">
    <location>
        <begin position="159"/>
        <end position="186"/>
    </location>
</feature>
<gene>
    <name evidence="6" type="ORF">KUCA_T00003263001</name>
</gene>
<keyword evidence="7" id="KW-1185">Reference proteome</keyword>
<dbReference type="GO" id="GO:0097320">
    <property type="term" value="P:plasma membrane tubulation"/>
    <property type="evidence" value="ECO:0007669"/>
    <property type="project" value="TreeGrafter"/>
</dbReference>
<dbReference type="InterPro" id="IPR046982">
    <property type="entry name" value="BIN3/RVS161-like"/>
</dbReference>
<dbReference type="GO" id="GO:0031097">
    <property type="term" value="C:medial cortex"/>
    <property type="evidence" value="ECO:0007669"/>
    <property type="project" value="TreeGrafter"/>
</dbReference>
<organism evidence="6 7">
    <name type="scientific">Kuraishia capsulata CBS 1993</name>
    <dbReference type="NCBI Taxonomy" id="1382522"/>
    <lineage>
        <taxon>Eukaryota</taxon>
        <taxon>Fungi</taxon>
        <taxon>Dikarya</taxon>
        <taxon>Ascomycota</taxon>
        <taxon>Saccharomycotina</taxon>
        <taxon>Pichiomycetes</taxon>
        <taxon>Pichiales</taxon>
        <taxon>Pichiaceae</taxon>
        <taxon>Kuraishia</taxon>
    </lineage>
</organism>
<evidence type="ECO:0000313" key="6">
    <source>
        <dbReference type="EMBL" id="CDK27285.1"/>
    </source>
</evidence>
<feature type="domain" description="BAR" evidence="5">
    <location>
        <begin position="17"/>
        <end position="257"/>
    </location>
</feature>
<keyword evidence="2" id="KW-0963">Cytoplasm</keyword>
<dbReference type="Proteomes" id="UP000019384">
    <property type="component" value="Unassembled WGS sequence"/>
</dbReference>
<name>W6MWE1_9ASCO</name>
<dbReference type="GO" id="GO:1990528">
    <property type="term" value="C:Rvs161p-Rvs167p complex"/>
    <property type="evidence" value="ECO:0007669"/>
    <property type="project" value="TreeGrafter"/>
</dbReference>
<dbReference type="GO" id="GO:0043332">
    <property type="term" value="C:mating projection tip"/>
    <property type="evidence" value="ECO:0007669"/>
    <property type="project" value="TreeGrafter"/>
</dbReference>
<sequence>MSWSGFKKAVNRAGTQMMMRSGKVEGSVDREFDVQEANFKRLAEFTDRLHESMAKMLDHFTDLLEVQLNVAVTLDSFYGVYDFDQESDRRKVHGQSGVNNRDGISLEYLKVIDAIKREILPSVLDPFSITVLTPIAEFKAYTDELGRLVKKRYRKKLDYDMLRFKADKIEEQAEFAEKETDKHERTLEGFRVAEKTYFDLNDRLKLELAQFVSMRLAVLDPTFESFIKVQLKFFTDVYQKLATLSPNPQDIHLPTAQPKVQVDAMSRQQYAEGKLDESIQDILLKMKRLNIQEM</sequence>
<dbReference type="STRING" id="1382522.W6MWE1"/>
<keyword evidence="3" id="KW-0206">Cytoskeleton</keyword>
<dbReference type="PROSITE" id="PS51021">
    <property type="entry name" value="BAR"/>
    <property type="match status" value="1"/>
</dbReference>
<dbReference type="Gene3D" id="1.20.1270.60">
    <property type="entry name" value="Arfaptin homology (AH) domain/BAR domain"/>
    <property type="match status" value="1"/>
</dbReference>
<dbReference type="InterPro" id="IPR027267">
    <property type="entry name" value="AH/BAR_dom_sf"/>
</dbReference>
<dbReference type="RefSeq" id="XP_022459281.1">
    <property type="nucleotide sequence ID" value="XM_022601660.1"/>
</dbReference>
<dbReference type="InterPro" id="IPR004148">
    <property type="entry name" value="BAR_dom"/>
</dbReference>
<evidence type="ECO:0000313" key="7">
    <source>
        <dbReference type="Proteomes" id="UP000019384"/>
    </source>
</evidence>
<accession>W6MWE1</accession>
<evidence type="ECO:0000256" key="4">
    <source>
        <dbReference type="SAM" id="Coils"/>
    </source>
</evidence>
<evidence type="ECO:0000256" key="2">
    <source>
        <dbReference type="ARBA" id="ARBA00022490"/>
    </source>
</evidence>
<keyword evidence="4" id="KW-0175">Coiled coil</keyword>
<protein>
    <recommendedName>
        <fullName evidence="5">BAR domain-containing protein</fullName>
    </recommendedName>
</protein>
<dbReference type="SMART" id="SM00721">
    <property type="entry name" value="BAR"/>
    <property type="match status" value="1"/>
</dbReference>
<dbReference type="PANTHER" id="PTHR47174:SF3">
    <property type="entry name" value="BRIDGING INTEGRATOR 3"/>
    <property type="match status" value="1"/>
</dbReference>
<dbReference type="OrthoDB" id="446293at2759"/>
<dbReference type="SUPFAM" id="SSF103657">
    <property type="entry name" value="BAR/IMD domain-like"/>
    <property type="match status" value="1"/>
</dbReference>
<evidence type="ECO:0000256" key="1">
    <source>
        <dbReference type="ARBA" id="ARBA00004245"/>
    </source>
</evidence>
<proteinExistence type="predicted"/>